<keyword evidence="5" id="KW-0862">Zinc</keyword>
<evidence type="ECO:0000256" key="3">
    <source>
        <dbReference type="ARBA" id="ARBA00022741"/>
    </source>
</evidence>
<feature type="binding site" evidence="5">
    <location>
        <position position="171"/>
    </location>
    <ligand>
        <name>AMP</name>
        <dbReference type="ChEBI" id="CHEBI:456215"/>
    </ligand>
</feature>
<comment type="similarity">
    <text evidence="5 6">Belongs to the adenylate kinase family.</text>
</comment>
<evidence type="ECO:0000256" key="7">
    <source>
        <dbReference type="RuleBase" id="RU003331"/>
    </source>
</evidence>
<feature type="binding site" evidence="5">
    <location>
        <begin position="85"/>
        <end position="88"/>
    </location>
    <ligand>
        <name>AMP</name>
        <dbReference type="ChEBI" id="CHEBI:456215"/>
    </ligand>
</feature>
<comment type="function">
    <text evidence="5">Catalyzes the reversible transfer of the terminal phosphate group between ATP and AMP. Plays an important role in cellular energy homeostasis and in adenine nucleotide metabolism.</text>
</comment>
<dbReference type="UniPathway" id="UPA00588">
    <property type="reaction ID" value="UER00649"/>
</dbReference>
<dbReference type="PANTHER" id="PTHR23359">
    <property type="entry name" value="NUCLEOTIDE KINASE"/>
    <property type="match status" value="1"/>
</dbReference>
<keyword evidence="4 5" id="KW-0418">Kinase</keyword>
<feature type="binding site" evidence="5">
    <location>
        <position position="199"/>
    </location>
    <ligand>
        <name>ATP</name>
        <dbReference type="ChEBI" id="CHEBI:30616"/>
    </ligand>
</feature>
<feature type="domain" description="Adenylate kinase active site lid" evidence="8">
    <location>
        <begin position="127"/>
        <end position="162"/>
    </location>
</feature>
<evidence type="ECO:0000256" key="2">
    <source>
        <dbReference type="ARBA" id="ARBA00022727"/>
    </source>
</evidence>
<sequence length="214" mass="23075">MNLVFLGPAGSGKGTQAKKLEAEYGVAQISTGDLLREAVRNGTELGRQADPLMKQGKLVPDDLVIGIIEERFRQGGLEKGILLDGFPRTVPQAEALDAMLERNGIDLDKVISLEVPDELLYERITGRRSCPKCGTVYHLSAAPPKQPGVCDLDGTALIQRSDDTPEKLANRLEVFKTEIPKVKQHYASKGLLSVVDGVGSPDAIFSSIRRALGA</sequence>
<evidence type="ECO:0000256" key="1">
    <source>
        <dbReference type="ARBA" id="ARBA00022679"/>
    </source>
</evidence>
<evidence type="ECO:0000256" key="5">
    <source>
        <dbReference type="HAMAP-Rule" id="MF_00235"/>
    </source>
</evidence>
<dbReference type="OrthoDB" id="9805030at2"/>
<dbReference type="KEGG" id="vin:AKJ08_1955"/>
<dbReference type="PATRIC" id="fig|1391653.3.peg.2046"/>
<dbReference type="NCBIfam" id="NF001380">
    <property type="entry name" value="PRK00279.1-2"/>
    <property type="match status" value="1"/>
</dbReference>
<dbReference type="PROSITE" id="PS00113">
    <property type="entry name" value="ADENYLATE_KINASE"/>
    <property type="match status" value="1"/>
</dbReference>
<feature type="binding site" evidence="5">
    <location>
        <begin position="136"/>
        <end position="137"/>
    </location>
    <ligand>
        <name>ATP</name>
        <dbReference type="ChEBI" id="CHEBI:30616"/>
    </ligand>
</feature>
<dbReference type="GO" id="GO:0004017">
    <property type="term" value="F:AMP kinase activity"/>
    <property type="evidence" value="ECO:0007669"/>
    <property type="project" value="UniProtKB-UniRule"/>
</dbReference>
<dbReference type="Gene3D" id="3.40.50.300">
    <property type="entry name" value="P-loop containing nucleotide triphosphate hydrolases"/>
    <property type="match status" value="1"/>
</dbReference>
<protein>
    <recommendedName>
        <fullName evidence="5 7">Adenylate kinase</fullName>
        <shortName evidence="5">AK</shortName>
        <ecNumber evidence="5 7">2.7.4.3</ecNumber>
    </recommendedName>
    <alternativeName>
        <fullName evidence="5">ATP-AMP transphosphorylase</fullName>
    </alternativeName>
    <alternativeName>
        <fullName evidence="5">ATP:AMP phosphotransferase</fullName>
    </alternativeName>
    <alternativeName>
        <fullName evidence="5">Adenylate monophosphate kinase</fullName>
    </alternativeName>
</protein>
<dbReference type="EMBL" id="CP012332">
    <property type="protein sequence ID" value="AKU91568.1"/>
    <property type="molecule type" value="Genomic_DNA"/>
</dbReference>
<comment type="pathway">
    <text evidence="5">Purine metabolism; AMP biosynthesis via salvage pathway; AMP from ADP: step 1/1.</text>
</comment>
<dbReference type="InterPro" id="IPR007862">
    <property type="entry name" value="Adenylate_kinase_lid-dom"/>
</dbReference>
<feature type="binding site" evidence="5">
    <location>
        <position position="92"/>
    </location>
    <ligand>
        <name>AMP</name>
        <dbReference type="ChEBI" id="CHEBI:456215"/>
    </ligand>
</feature>
<feature type="binding site" evidence="5">
    <location>
        <begin position="57"/>
        <end position="59"/>
    </location>
    <ligand>
        <name>AMP</name>
        <dbReference type="ChEBI" id="CHEBI:456215"/>
    </ligand>
</feature>
<dbReference type="GO" id="GO:0005524">
    <property type="term" value="F:ATP binding"/>
    <property type="evidence" value="ECO:0007669"/>
    <property type="project" value="UniProtKB-UniRule"/>
</dbReference>
<comment type="catalytic activity">
    <reaction evidence="5 7">
        <text>AMP + ATP = 2 ADP</text>
        <dbReference type="Rhea" id="RHEA:12973"/>
        <dbReference type="ChEBI" id="CHEBI:30616"/>
        <dbReference type="ChEBI" id="CHEBI:456215"/>
        <dbReference type="ChEBI" id="CHEBI:456216"/>
        <dbReference type="EC" id="2.7.4.3"/>
    </reaction>
</comment>
<evidence type="ECO:0000313" key="9">
    <source>
        <dbReference type="EMBL" id="AKU91568.1"/>
    </source>
</evidence>
<comment type="domain">
    <text evidence="5">Consists of three domains, a large central CORE domain and two small peripheral domains, NMPbind and LID, which undergo movements during catalysis. The LID domain closes over the site of phosphoryl transfer upon ATP binding. Assembling and dissambling the active center during each catalytic cycle provides an effective means to prevent ATP hydrolysis. Some bacteria have evolved a zinc-coordinating structure that stabilizes the LID domain.</text>
</comment>
<feature type="binding site" evidence="5">
    <location>
        <position position="31"/>
    </location>
    <ligand>
        <name>AMP</name>
        <dbReference type="ChEBI" id="CHEBI:456215"/>
    </ligand>
</feature>
<dbReference type="Pfam" id="PF00406">
    <property type="entry name" value="ADK"/>
    <property type="match status" value="1"/>
</dbReference>
<comment type="subunit">
    <text evidence="5 7">Monomer.</text>
</comment>
<comment type="subcellular location">
    <subcellularLocation>
        <location evidence="5 7">Cytoplasm</location>
    </subcellularLocation>
</comment>
<keyword evidence="3 5" id="KW-0547">Nucleotide-binding</keyword>
<dbReference type="GO" id="GO:0008270">
    <property type="term" value="F:zinc ion binding"/>
    <property type="evidence" value="ECO:0007669"/>
    <property type="project" value="UniProtKB-UniRule"/>
</dbReference>
<dbReference type="InterPro" id="IPR006259">
    <property type="entry name" value="Adenyl_kin_sub"/>
</dbReference>
<evidence type="ECO:0000259" key="8">
    <source>
        <dbReference type="Pfam" id="PF05191"/>
    </source>
</evidence>
<dbReference type="RefSeq" id="WP_050727506.1">
    <property type="nucleotide sequence ID" value="NZ_CP012332.1"/>
</dbReference>
<dbReference type="Pfam" id="PF05191">
    <property type="entry name" value="ADK_lid"/>
    <property type="match status" value="1"/>
</dbReference>
<dbReference type="SUPFAM" id="SSF52540">
    <property type="entry name" value="P-loop containing nucleoside triphosphate hydrolases"/>
    <property type="match status" value="1"/>
</dbReference>
<dbReference type="HAMAP" id="MF_00235">
    <property type="entry name" value="Adenylate_kinase_Adk"/>
    <property type="match status" value="1"/>
</dbReference>
<dbReference type="NCBIfam" id="NF011100">
    <property type="entry name" value="PRK14527.1"/>
    <property type="match status" value="1"/>
</dbReference>
<dbReference type="EC" id="2.7.4.3" evidence="5 7"/>
<dbReference type="InterPro" id="IPR036193">
    <property type="entry name" value="ADK_active_lid_dom_sf"/>
</dbReference>
<dbReference type="InterPro" id="IPR033690">
    <property type="entry name" value="Adenylat_kinase_CS"/>
</dbReference>
<feature type="region of interest" description="LID" evidence="5">
    <location>
        <begin position="126"/>
        <end position="163"/>
    </location>
</feature>
<proteinExistence type="inferred from homology"/>
<feature type="region of interest" description="NMP" evidence="5">
    <location>
        <begin position="30"/>
        <end position="59"/>
    </location>
</feature>
<dbReference type="FunFam" id="3.40.50.300:FF:000106">
    <property type="entry name" value="Adenylate kinase mitochondrial"/>
    <property type="match status" value="1"/>
</dbReference>
<accession>A0A0K1PDF0</accession>
<name>A0A0K1PDF0_9BACT</name>
<keyword evidence="5 7" id="KW-0067">ATP-binding</keyword>
<keyword evidence="1 5" id="KW-0808">Transferase</keyword>
<dbReference type="STRING" id="1391653.AKJ08_1955"/>
<keyword evidence="5" id="KW-0479">Metal-binding</keyword>
<dbReference type="Proteomes" id="UP000055590">
    <property type="component" value="Chromosome"/>
</dbReference>
<organism evidence="9 10">
    <name type="scientific">Vulgatibacter incomptus</name>
    <dbReference type="NCBI Taxonomy" id="1391653"/>
    <lineage>
        <taxon>Bacteria</taxon>
        <taxon>Pseudomonadati</taxon>
        <taxon>Myxococcota</taxon>
        <taxon>Myxococcia</taxon>
        <taxon>Myxococcales</taxon>
        <taxon>Cystobacterineae</taxon>
        <taxon>Vulgatibacteraceae</taxon>
        <taxon>Vulgatibacter</taxon>
    </lineage>
</organism>
<feature type="binding site" evidence="5">
    <location>
        <position position="130"/>
    </location>
    <ligand>
        <name>Zn(2+)</name>
        <dbReference type="ChEBI" id="CHEBI:29105"/>
        <note>structural</note>
    </ligand>
</feature>
<evidence type="ECO:0000313" key="10">
    <source>
        <dbReference type="Proteomes" id="UP000055590"/>
    </source>
</evidence>
<dbReference type="InterPro" id="IPR027417">
    <property type="entry name" value="P-loop_NTPase"/>
</dbReference>
<dbReference type="AlphaFoldDB" id="A0A0K1PDF0"/>
<keyword evidence="5" id="KW-0963">Cytoplasm</keyword>
<feature type="binding site" evidence="5">
    <location>
        <position position="160"/>
    </location>
    <ligand>
        <name>AMP</name>
        <dbReference type="ChEBI" id="CHEBI:456215"/>
    </ligand>
</feature>
<feature type="binding site" evidence="5">
    <location>
        <position position="36"/>
    </location>
    <ligand>
        <name>AMP</name>
        <dbReference type="ChEBI" id="CHEBI:456215"/>
    </ligand>
</feature>
<dbReference type="SUPFAM" id="SSF57774">
    <property type="entry name" value="Microbial and mitochondrial ADK, insert 'zinc finger' domain"/>
    <property type="match status" value="1"/>
</dbReference>
<dbReference type="NCBIfam" id="TIGR01351">
    <property type="entry name" value="adk"/>
    <property type="match status" value="1"/>
</dbReference>
<feature type="binding site" evidence="5">
    <location>
        <position position="153"/>
    </location>
    <ligand>
        <name>Zn(2+)</name>
        <dbReference type="ChEBI" id="CHEBI:29105"/>
        <note>structural</note>
    </ligand>
</feature>
<feature type="binding site" evidence="5">
    <location>
        <position position="150"/>
    </location>
    <ligand>
        <name>Zn(2+)</name>
        <dbReference type="ChEBI" id="CHEBI:29105"/>
        <note>structural</note>
    </ligand>
</feature>
<evidence type="ECO:0000256" key="4">
    <source>
        <dbReference type="ARBA" id="ARBA00022777"/>
    </source>
</evidence>
<dbReference type="CDD" id="cd01428">
    <property type="entry name" value="ADK"/>
    <property type="match status" value="1"/>
</dbReference>
<evidence type="ECO:0000256" key="6">
    <source>
        <dbReference type="RuleBase" id="RU003330"/>
    </source>
</evidence>
<keyword evidence="2 5" id="KW-0545">Nucleotide biosynthesis</keyword>
<feature type="binding site" evidence="5">
    <location>
        <position position="133"/>
    </location>
    <ligand>
        <name>Zn(2+)</name>
        <dbReference type="ChEBI" id="CHEBI:29105"/>
        <note>structural</note>
    </ligand>
</feature>
<feature type="binding site" evidence="5">
    <location>
        <begin position="10"/>
        <end position="15"/>
    </location>
    <ligand>
        <name>ATP</name>
        <dbReference type="ChEBI" id="CHEBI:30616"/>
    </ligand>
</feature>
<reference evidence="9 10" key="1">
    <citation type="submission" date="2015-08" db="EMBL/GenBank/DDBJ databases">
        <authorList>
            <person name="Babu N.S."/>
            <person name="Beckwith C.J."/>
            <person name="Beseler K.G."/>
            <person name="Brison A."/>
            <person name="Carone J.V."/>
            <person name="Caskin T.P."/>
            <person name="Diamond M."/>
            <person name="Durham M.E."/>
            <person name="Foxe J.M."/>
            <person name="Go M."/>
            <person name="Henderson B.A."/>
            <person name="Jones I.B."/>
            <person name="McGettigan J.A."/>
            <person name="Micheletti S.J."/>
            <person name="Nasrallah M.E."/>
            <person name="Ortiz D."/>
            <person name="Piller C.R."/>
            <person name="Privatt S.R."/>
            <person name="Schneider S.L."/>
            <person name="Sharp S."/>
            <person name="Smith T.C."/>
            <person name="Stanton J.D."/>
            <person name="Ullery H.E."/>
            <person name="Wilson R.J."/>
            <person name="Serrano M.G."/>
            <person name="Buck G."/>
            <person name="Lee V."/>
            <person name="Wang Y."/>
            <person name="Carvalho R."/>
            <person name="Voegtly L."/>
            <person name="Shi R."/>
            <person name="Duckworth R."/>
            <person name="Johnson A."/>
            <person name="Loviza R."/>
            <person name="Walstead R."/>
            <person name="Shah Z."/>
            <person name="Kiflezghi M."/>
            <person name="Wade K."/>
            <person name="Ball S.L."/>
            <person name="Bradley K.W."/>
            <person name="Asai D.J."/>
            <person name="Bowman C.A."/>
            <person name="Russell D.A."/>
            <person name="Pope W.H."/>
            <person name="Jacobs-Sera D."/>
            <person name="Hendrix R.W."/>
            <person name="Hatfull G.F."/>
        </authorList>
    </citation>
    <scope>NUCLEOTIDE SEQUENCE [LARGE SCALE GENOMIC DNA]</scope>
    <source>
        <strain evidence="9 10">DSM 27710</strain>
    </source>
</reference>
<dbReference type="GO" id="GO:0044209">
    <property type="term" value="P:AMP salvage"/>
    <property type="evidence" value="ECO:0007669"/>
    <property type="project" value="UniProtKB-UniRule"/>
</dbReference>
<dbReference type="PRINTS" id="PR00094">
    <property type="entry name" value="ADENYLTKNASE"/>
</dbReference>
<dbReference type="InterPro" id="IPR000850">
    <property type="entry name" value="Adenylat/UMP-CMP_kin"/>
</dbReference>
<feature type="binding site" evidence="5">
    <location>
        <position position="127"/>
    </location>
    <ligand>
        <name>ATP</name>
        <dbReference type="ChEBI" id="CHEBI:30616"/>
    </ligand>
</feature>
<dbReference type="NCBIfam" id="NF001381">
    <property type="entry name" value="PRK00279.1-3"/>
    <property type="match status" value="1"/>
</dbReference>
<gene>
    <name evidence="5" type="primary">adk</name>
    <name evidence="9" type="ORF">AKJ08_1955</name>
</gene>
<keyword evidence="10" id="KW-1185">Reference proteome</keyword>
<dbReference type="GO" id="GO:0005737">
    <property type="term" value="C:cytoplasm"/>
    <property type="evidence" value="ECO:0007669"/>
    <property type="project" value="UniProtKB-SubCell"/>
</dbReference>